<dbReference type="InterPro" id="IPR051406">
    <property type="entry name" value="PLD_domain"/>
</dbReference>
<reference evidence="7 8" key="1">
    <citation type="submission" date="2020-11" db="EMBL/GenBank/DDBJ databases">
        <title>Carbohydrate-dependent, anaerobic sulfur respiration: A novel catabolism in halophilic archaea.</title>
        <authorList>
            <person name="Sorokin D.Y."/>
            <person name="Messina E."/>
            <person name="Smedile F."/>
            <person name="La Cono V."/>
            <person name="Hallsworth J.E."/>
            <person name="Yakimov M.M."/>
        </authorList>
    </citation>
    <scope>NUCLEOTIDE SEQUENCE [LARGE SCALE GENOMIC DNA]</scope>
    <source>
        <strain evidence="7 8">HSR12-2</strain>
    </source>
</reference>
<evidence type="ECO:0000256" key="2">
    <source>
        <dbReference type="ARBA" id="ARBA00022963"/>
    </source>
</evidence>
<dbReference type="PANTHER" id="PTHR43856">
    <property type="entry name" value="CARDIOLIPIN HYDROLASE"/>
    <property type="match status" value="1"/>
</dbReference>
<dbReference type="Gene3D" id="3.30.870.10">
    <property type="entry name" value="Endonuclease Chain A"/>
    <property type="match status" value="2"/>
</dbReference>
<organism evidence="7 8">
    <name type="scientific">Halapricum desulfuricans</name>
    <dbReference type="NCBI Taxonomy" id="2841257"/>
    <lineage>
        <taxon>Archaea</taxon>
        <taxon>Methanobacteriati</taxon>
        <taxon>Methanobacteriota</taxon>
        <taxon>Stenosarchaea group</taxon>
        <taxon>Halobacteria</taxon>
        <taxon>Halobacteriales</taxon>
        <taxon>Haloarculaceae</taxon>
        <taxon>Halapricum</taxon>
    </lineage>
</organism>
<evidence type="ECO:0000256" key="3">
    <source>
        <dbReference type="ARBA" id="ARBA00023098"/>
    </source>
</evidence>
<sequence>MSRISGALLVAVGLTAIAGLSCAAATTPTGGAVAIDEAGVSAADGTSLSVDRTTSQATNETTASSPNGTSPPELTAAYPNPTAYGDEGEYLVLEAPNGTELGAYRLDDGHREARLPDRTVGGRIVLTANRSAVPDGVRGPIVEWSEMVPLSNAGESLTLSDGNGTVETLEYEDAPEGEVLRPDTDRRWRALGATSFEPVVGGPGSVRAFALPDSPSVPLAVIESAERRVLLAGYTFTSERVADRLIAVRERGVAVEVIVDGAPVGGLTERSAAVLDRLTAANVSVRVVGGDGGRYEFQHGKYAVVDDRAIVLTENWKPAGVGGASSRGWGVVVDSPAIVDGLSRTFRADSGSRGAVPWEAFRGDVSLESAAPSRRQYPARIESQSVAVERAELVVAPDNAAGRVQGLLANASDSVRIVQVSIGGRDDRLLREAIAAAERGVEVRILLSGAWYVEEENRRLVDQLRTLSAREDLPLSVRLAEPGGRYEKIHAKGVVIDGETVVLGSLNWNDNAYDDNREVAVVLHGTEAGAYFRKVFERDWRGGITLVPAGTVLTLVAVVLPVARLGRRVEFASQPGTEREVPGARID</sequence>
<dbReference type="PROSITE" id="PS51257">
    <property type="entry name" value="PROKAR_LIPOPROTEIN"/>
    <property type="match status" value="1"/>
</dbReference>
<dbReference type="GeneID" id="68851695"/>
<keyword evidence="5" id="KW-0472">Membrane</keyword>
<dbReference type="SUPFAM" id="SSF56024">
    <property type="entry name" value="Phospholipase D/nuclease"/>
    <property type="match status" value="2"/>
</dbReference>
<evidence type="ECO:0000259" key="6">
    <source>
        <dbReference type="PROSITE" id="PS50035"/>
    </source>
</evidence>
<feature type="domain" description="PLD phosphodiesterase" evidence="6">
    <location>
        <begin position="485"/>
        <end position="512"/>
    </location>
</feature>
<gene>
    <name evidence="7" type="primary">cls</name>
    <name evidence="7" type="ORF">HSR122_1046</name>
</gene>
<dbReference type="GO" id="GO:0016042">
    <property type="term" value="P:lipid catabolic process"/>
    <property type="evidence" value="ECO:0007669"/>
    <property type="project" value="UniProtKB-KW"/>
</dbReference>
<dbReference type="GO" id="GO:0016891">
    <property type="term" value="F:RNA endonuclease activity producing 5'-phosphomonoesters, hydrolytic mechanism"/>
    <property type="evidence" value="ECO:0007669"/>
    <property type="project" value="TreeGrafter"/>
</dbReference>
<evidence type="ECO:0000256" key="5">
    <source>
        <dbReference type="SAM" id="Phobius"/>
    </source>
</evidence>
<feature type="region of interest" description="Disordered" evidence="4">
    <location>
        <begin position="46"/>
        <end position="74"/>
    </location>
</feature>
<feature type="transmembrane region" description="Helical" evidence="5">
    <location>
        <begin position="540"/>
        <end position="563"/>
    </location>
</feature>
<keyword evidence="8" id="KW-1185">Reference proteome</keyword>
<evidence type="ECO:0000313" key="8">
    <source>
        <dbReference type="Proteomes" id="UP000662973"/>
    </source>
</evidence>
<dbReference type="PANTHER" id="PTHR43856:SF1">
    <property type="entry name" value="MITOCHONDRIAL CARDIOLIPIN HYDROLASE"/>
    <property type="match status" value="1"/>
</dbReference>
<keyword evidence="5" id="KW-1133">Transmembrane helix</keyword>
<keyword evidence="2" id="KW-0442">Lipid degradation</keyword>
<evidence type="ECO:0000313" key="7">
    <source>
        <dbReference type="EMBL" id="QSG08448.1"/>
    </source>
</evidence>
<name>A0A897N851_9EURY</name>
<dbReference type="Proteomes" id="UP000662973">
    <property type="component" value="Chromosome"/>
</dbReference>
<feature type="compositionally biased region" description="Polar residues" evidence="4">
    <location>
        <begin position="46"/>
        <end position="72"/>
    </location>
</feature>
<accession>A0A897N851</accession>
<keyword evidence="3" id="KW-0443">Lipid metabolism</keyword>
<proteinExistence type="predicted"/>
<dbReference type="KEGG" id="hds:HSR122_1046"/>
<dbReference type="SMART" id="SM00155">
    <property type="entry name" value="PLDc"/>
    <property type="match status" value="2"/>
</dbReference>
<dbReference type="PROSITE" id="PS50035">
    <property type="entry name" value="PLD"/>
    <property type="match status" value="1"/>
</dbReference>
<protein>
    <submittedName>
        <fullName evidence="7">Phosphatidylserine/phosphatidylglycerophosphate/ cardiolipin synthase or related enzyme</fullName>
    </submittedName>
</protein>
<dbReference type="InterPro" id="IPR025202">
    <property type="entry name" value="PLD-like_dom"/>
</dbReference>
<dbReference type="Pfam" id="PF13091">
    <property type="entry name" value="PLDc_2"/>
    <property type="match status" value="2"/>
</dbReference>
<dbReference type="CDD" id="cd09128">
    <property type="entry name" value="PLDc_unchar1_2"/>
    <property type="match status" value="1"/>
</dbReference>
<dbReference type="AlphaFoldDB" id="A0A897N851"/>
<dbReference type="EMBL" id="CP064788">
    <property type="protein sequence ID" value="QSG08448.1"/>
    <property type="molecule type" value="Genomic_DNA"/>
</dbReference>
<dbReference type="InterPro" id="IPR001736">
    <property type="entry name" value="PLipase_D/transphosphatidylase"/>
</dbReference>
<dbReference type="RefSeq" id="WP_229111656.1">
    <property type="nucleotide sequence ID" value="NZ_CP064788.1"/>
</dbReference>
<keyword evidence="5" id="KW-0812">Transmembrane</keyword>
<evidence type="ECO:0000256" key="4">
    <source>
        <dbReference type="SAM" id="MobiDB-lite"/>
    </source>
</evidence>
<evidence type="ECO:0000256" key="1">
    <source>
        <dbReference type="ARBA" id="ARBA00022801"/>
    </source>
</evidence>
<keyword evidence="1" id="KW-0378">Hydrolase</keyword>